<dbReference type="Proteomes" id="UP000469558">
    <property type="component" value="Unassembled WGS sequence"/>
</dbReference>
<keyword evidence="3" id="KW-1185">Reference proteome</keyword>
<protein>
    <submittedName>
        <fullName evidence="2">Uncharacterized protein</fullName>
    </submittedName>
</protein>
<dbReference type="AlphaFoldDB" id="A0A8T9CAY5"/>
<comment type="caution">
    <text evidence="2">The sequence shown here is derived from an EMBL/GenBank/DDBJ whole genome shotgun (WGS) entry which is preliminary data.</text>
</comment>
<reference evidence="2 3" key="1">
    <citation type="submission" date="2018-05" db="EMBL/GenBank/DDBJ databases">
        <title>Genome sequencing and assembly of the regulated plant pathogen Lachnellula willkommii and related sister species for the development of diagnostic species identification markers.</title>
        <authorList>
            <person name="Giroux E."/>
            <person name="Bilodeau G."/>
        </authorList>
    </citation>
    <scope>NUCLEOTIDE SEQUENCE [LARGE SCALE GENOMIC DNA]</scope>
    <source>
        <strain evidence="2 3">CBS 268.59</strain>
    </source>
</reference>
<evidence type="ECO:0000313" key="3">
    <source>
        <dbReference type="Proteomes" id="UP000469558"/>
    </source>
</evidence>
<name>A0A8T9CAY5_9HELO</name>
<sequence length="118" mass="12983">MPCAFISRIGVKCLHCLGIKPKSRRPSMVIVLPTFNFQSGPAVNFPGYSEDDISLMREKAIASIAVTEDGSYSSSDDFASRRPSRPRSRAGSTRYGLGRRVVWHARRVSRGARGVVVL</sequence>
<accession>A0A8T9CAY5</accession>
<evidence type="ECO:0000256" key="1">
    <source>
        <dbReference type="SAM" id="MobiDB-lite"/>
    </source>
</evidence>
<evidence type="ECO:0000313" key="2">
    <source>
        <dbReference type="EMBL" id="TVY80944.1"/>
    </source>
</evidence>
<dbReference type="OrthoDB" id="5226159at2759"/>
<organism evidence="2 3">
    <name type="scientific">Lachnellula suecica</name>
    <dbReference type="NCBI Taxonomy" id="602035"/>
    <lineage>
        <taxon>Eukaryota</taxon>
        <taxon>Fungi</taxon>
        <taxon>Dikarya</taxon>
        <taxon>Ascomycota</taxon>
        <taxon>Pezizomycotina</taxon>
        <taxon>Leotiomycetes</taxon>
        <taxon>Helotiales</taxon>
        <taxon>Lachnaceae</taxon>
        <taxon>Lachnellula</taxon>
    </lineage>
</organism>
<dbReference type="EMBL" id="QGMK01000578">
    <property type="protein sequence ID" value="TVY80944.1"/>
    <property type="molecule type" value="Genomic_DNA"/>
</dbReference>
<proteinExistence type="predicted"/>
<feature type="region of interest" description="Disordered" evidence="1">
    <location>
        <begin position="70"/>
        <end position="93"/>
    </location>
</feature>
<gene>
    <name evidence="2" type="ORF">LSUE1_G004133</name>
</gene>